<evidence type="ECO:0000256" key="3">
    <source>
        <dbReference type="ARBA" id="ARBA00022692"/>
    </source>
</evidence>
<protein>
    <submittedName>
        <fullName evidence="10">Uncharacterized protein</fullName>
    </submittedName>
</protein>
<keyword evidence="11" id="KW-1185">Reference proteome</keyword>
<feature type="transmembrane region" description="Helical" evidence="7">
    <location>
        <begin position="36"/>
        <end position="60"/>
    </location>
</feature>
<evidence type="ECO:0000256" key="7">
    <source>
        <dbReference type="SAM" id="Phobius"/>
    </source>
</evidence>
<dbReference type="FunFam" id="2.60.40.4060:FF:000003">
    <property type="entry name" value="Ferric chelate reductase 1"/>
    <property type="match status" value="1"/>
</dbReference>
<dbReference type="CDD" id="cd08544">
    <property type="entry name" value="Reeler"/>
    <property type="match status" value="1"/>
</dbReference>
<comment type="similarity">
    <text evidence="2">Belongs to the FRRS1 family.</text>
</comment>
<feature type="region of interest" description="Disordered" evidence="6">
    <location>
        <begin position="358"/>
        <end position="377"/>
    </location>
</feature>
<dbReference type="Gene3D" id="1.20.1070.10">
    <property type="entry name" value="Rhodopsin 7-helix transmembrane proteins"/>
    <property type="match status" value="1"/>
</dbReference>
<dbReference type="InterPro" id="IPR042307">
    <property type="entry name" value="Reeler_sf"/>
</dbReference>
<dbReference type="PROSITE" id="PS50262">
    <property type="entry name" value="G_PROTEIN_RECEP_F1_2"/>
    <property type="match status" value="1"/>
</dbReference>
<name>A0A9D4ASE9_9SAUR</name>
<comment type="caution">
    <text evidence="10">The sequence shown here is derived from an EMBL/GenBank/DDBJ whole genome shotgun (WGS) entry which is preliminary data.</text>
</comment>
<evidence type="ECO:0000256" key="4">
    <source>
        <dbReference type="ARBA" id="ARBA00022989"/>
    </source>
</evidence>
<feature type="domain" description="G-protein coupled receptors family 1 profile" evidence="8">
    <location>
        <begin position="10"/>
        <end position="106"/>
    </location>
</feature>
<dbReference type="SUPFAM" id="SSF81321">
    <property type="entry name" value="Family A G protein-coupled receptor-like"/>
    <property type="match status" value="1"/>
</dbReference>
<dbReference type="Pfam" id="PF00001">
    <property type="entry name" value="7tm_1"/>
    <property type="match status" value="1"/>
</dbReference>
<feature type="region of interest" description="Disordered" evidence="6">
    <location>
        <begin position="395"/>
        <end position="423"/>
    </location>
</feature>
<dbReference type="InterPro" id="IPR051237">
    <property type="entry name" value="Ferric-chelate_Red/DefProt"/>
</dbReference>
<keyword evidence="4 7" id="KW-1133">Transmembrane helix</keyword>
<feature type="compositionally biased region" description="Low complexity" evidence="6">
    <location>
        <begin position="414"/>
        <end position="423"/>
    </location>
</feature>
<evidence type="ECO:0000313" key="10">
    <source>
        <dbReference type="EMBL" id="KAH1166816.1"/>
    </source>
</evidence>
<evidence type="ECO:0000256" key="2">
    <source>
        <dbReference type="ARBA" id="ARBA00009195"/>
    </source>
</evidence>
<dbReference type="GO" id="GO:0004930">
    <property type="term" value="F:G protein-coupled receptor activity"/>
    <property type="evidence" value="ECO:0007669"/>
    <property type="project" value="InterPro"/>
</dbReference>
<dbReference type="PROSITE" id="PS51019">
    <property type="entry name" value="REELIN"/>
    <property type="match status" value="1"/>
</dbReference>
<dbReference type="InterPro" id="IPR002861">
    <property type="entry name" value="Reeler_dom"/>
</dbReference>
<evidence type="ECO:0000256" key="1">
    <source>
        <dbReference type="ARBA" id="ARBA00004370"/>
    </source>
</evidence>
<dbReference type="AlphaFoldDB" id="A0A9D4ASE9"/>
<feature type="compositionally biased region" description="Polar residues" evidence="6">
    <location>
        <begin position="358"/>
        <end position="367"/>
    </location>
</feature>
<evidence type="ECO:0000256" key="5">
    <source>
        <dbReference type="ARBA" id="ARBA00023136"/>
    </source>
</evidence>
<feature type="transmembrane region" description="Helical" evidence="7">
    <location>
        <begin position="6"/>
        <end position="24"/>
    </location>
</feature>
<dbReference type="Gene3D" id="2.60.40.4060">
    <property type="entry name" value="Reeler domain"/>
    <property type="match status" value="1"/>
</dbReference>
<sequence>MLVFVLGLSGNGLVIFILWQGPGAKHHSADTYIGNLALANLAFVVTLPLWAAYTVLRFHWPFGSALCKLSSYLVLLNMFASAFCLGCLSFEHYLVIICSLPRSRPMDRYPFFVFVLCGVFLPRVLCFPHENLTIDCDTMLPHRGGEPQKSTPPYVISVSFDKYDPGNEIEVTLEGTAERGFQGFHLQARELEGDTPVGSFKITDPSTQALACHNVSNSSVSHTNSEVKHKVTTTWIAPSDTKSIQFRATFVQDSKNFWVGVLSKTVTPKHSQSANVTERRNKKKASRIVIEMECTKGGSSGSSQTSYSIGQGTDGIYSGYGCRDILANSGYGSRIIHSQSSSKCAGNKVIVARDTSRALSRSSYNGQNESSSTNSTSANVQGGAFISFNNTSNGQGLPSGGKQSGGDGSHSSEDGSISSAGKQSSPSLLLLFSVLSAFATSSVVPKWFI</sequence>
<evidence type="ECO:0000259" key="9">
    <source>
        <dbReference type="PROSITE" id="PS51019"/>
    </source>
</evidence>
<gene>
    <name evidence="10" type="ORF">KIL84_015988</name>
</gene>
<dbReference type="InterPro" id="IPR000276">
    <property type="entry name" value="GPCR_Rhodpsn"/>
</dbReference>
<evidence type="ECO:0000313" key="11">
    <source>
        <dbReference type="Proteomes" id="UP000827986"/>
    </source>
</evidence>
<dbReference type="PRINTS" id="PR00237">
    <property type="entry name" value="GPCRRHODOPSN"/>
</dbReference>
<feature type="compositionally biased region" description="Gly residues" evidence="6">
    <location>
        <begin position="397"/>
        <end position="408"/>
    </location>
</feature>
<reference evidence="10" key="1">
    <citation type="submission" date="2021-09" db="EMBL/GenBank/DDBJ databases">
        <title>The genome of Mauremys mutica provides insights into the evolution of semi-aquatic lifestyle.</title>
        <authorList>
            <person name="Gong S."/>
            <person name="Gao Y."/>
        </authorList>
    </citation>
    <scope>NUCLEOTIDE SEQUENCE</scope>
    <source>
        <strain evidence="10">MM-2020</strain>
        <tissue evidence="10">Muscle</tissue>
    </source>
</reference>
<dbReference type="PANTHER" id="PTHR45828">
    <property type="entry name" value="CYTOCHROME B561/FERRIC REDUCTASE TRANSMEMBRANE"/>
    <property type="match status" value="1"/>
</dbReference>
<feature type="compositionally biased region" description="Low complexity" evidence="6">
    <location>
        <begin position="368"/>
        <end position="377"/>
    </location>
</feature>
<organism evidence="10 11">
    <name type="scientific">Mauremys mutica</name>
    <name type="common">yellowpond turtle</name>
    <dbReference type="NCBI Taxonomy" id="74926"/>
    <lineage>
        <taxon>Eukaryota</taxon>
        <taxon>Metazoa</taxon>
        <taxon>Chordata</taxon>
        <taxon>Craniata</taxon>
        <taxon>Vertebrata</taxon>
        <taxon>Euteleostomi</taxon>
        <taxon>Archelosauria</taxon>
        <taxon>Testudinata</taxon>
        <taxon>Testudines</taxon>
        <taxon>Cryptodira</taxon>
        <taxon>Durocryptodira</taxon>
        <taxon>Testudinoidea</taxon>
        <taxon>Geoemydidae</taxon>
        <taxon>Geoemydinae</taxon>
        <taxon>Mauremys</taxon>
    </lineage>
</organism>
<dbReference type="Proteomes" id="UP000827986">
    <property type="component" value="Unassembled WGS sequence"/>
</dbReference>
<feature type="domain" description="Reelin" evidence="9">
    <location>
        <begin position="111"/>
        <end position="279"/>
    </location>
</feature>
<evidence type="ECO:0000259" key="8">
    <source>
        <dbReference type="PROSITE" id="PS50262"/>
    </source>
</evidence>
<feature type="transmembrane region" description="Helical" evidence="7">
    <location>
        <begin position="72"/>
        <end position="97"/>
    </location>
</feature>
<dbReference type="InterPro" id="IPR017452">
    <property type="entry name" value="GPCR_Rhodpsn_7TM"/>
</dbReference>
<keyword evidence="3 7" id="KW-0812">Transmembrane</keyword>
<dbReference type="PANTHER" id="PTHR45828:SF43">
    <property type="entry name" value="REELIN DOMAIN-CONTAINING PROTEIN"/>
    <property type="match status" value="1"/>
</dbReference>
<comment type="subcellular location">
    <subcellularLocation>
        <location evidence="1">Membrane</location>
    </subcellularLocation>
</comment>
<proteinExistence type="inferred from homology"/>
<dbReference type="EMBL" id="JAHDVG010000487">
    <property type="protein sequence ID" value="KAH1166816.1"/>
    <property type="molecule type" value="Genomic_DNA"/>
</dbReference>
<accession>A0A9D4ASE9</accession>
<dbReference type="Pfam" id="PF02014">
    <property type="entry name" value="Reeler"/>
    <property type="match status" value="1"/>
</dbReference>
<keyword evidence="5 7" id="KW-0472">Membrane</keyword>
<dbReference type="GO" id="GO:0016020">
    <property type="term" value="C:membrane"/>
    <property type="evidence" value="ECO:0007669"/>
    <property type="project" value="UniProtKB-SubCell"/>
</dbReference>
<evidence type="ECO:0000256" key="6">
    <source>
        <dbReference type="SAM" id="MobiDB-lite"/>
    </source>
</evidence>